<dbReference type="PANTHER" id="PTHR46593">
    <property type="entry name" value="TRANSMEMBRANE PROTEIN 64"/>
    <property type="match status" value="1"/>
</dbReference>
<dbReference type="PANTHER" id="PTHR46593:SF1">
    <property type="entry name" value="TRANSMEMBRANE PROTEIN 64"/>
    <property type="match status" value="1"/>
</dbReference>
<dbReference type="OrthoDB" id="166803at2759"/>
<proteinExistence type="predicted"/>
<evidence type="ECO:0000313" key="3">
    <source>
        <dbReference type="EMBL" id="CAH1778674.1"/>
    </source>
</evidence>
<dbReference type="InterPro" id="IPR032816">
    <property type="entry name" value="VTT_dom"/>
</dbReference>
<feature type="transmembrane region" description="Helical" evidence="1">
    <location>
        <begin position="112"/>
        <end position="132"/>
    </location>
</feature>
<keyword evidence="1" id="KW-0812">Transmembrane</keyword>
<organism evidence="3 4">
    <name type="scientific">Owenia fusiformis</name>
    <name type="common">Polychaete worm</name>
    <dbReference type="NCBI Taxonomy" id="6347"/>
    <lineage>
        <taxon>Eukaryota</taxon>
        <taxon>Metazoa</taxon>
        <taxon>Spiralia</taxon>
        <taxon>Lophotrochozoa</taxon>
        <taxon>Annelida</taxon>
        <taxon>Polychaeta</taxon>
        <taxon>Sedentaria</taxon>
        <taxon>Canalipalpata</taxon>
        <taxon>Sabellida</taxon>
        <taxon>Oweniida</taxon>
        <taxon>Oweniidae</taxon>
        <taxon>Owenia</taxon>
    </lineage>
</organism>
<dbReference type="AlphaFoldDB" id="A0A8S4NBT2"/>
<dbReference type="Proteomes" id="UP000749559">
    <property type="component" value="Unassembled WGS sequence"/>
</dbReference>
<protein>
    <recommendedName>
        <fullName evidence="2">VTT domain-containing protein</fullName>
    </recommendedName>
</protein>
<name>A0A8S4NBT2_OWEFU</name>
<comment type="caution">
    <text evidence="3">The sequence shown here is derived from an EMBL/GenBank/DDBJ whole genome shotgun (WGS) entry which is preliminary data.</text>
</comment>
<dbReference type="GO" id="GO:0051480">
    <property type="term" value="P:regulation of cytosolic calcium ion concentration"/>
    <property type="evidence" value="ECO:0007669"/>
    <property type="project" value="TreeGrafter"/>
</dbReference>
<evidence type="ECO:0000256" key="1">
    <source>
        <dbReference type="SAM" id="Phobius"/>
    </source>
</evidence>
<feature type="transmembrane region" description="Helical" evidence="1">
    <location>
        <begin position="74"/>
        <end position="100"/>
    </location>
</feature>
<feature type="transmembrane region" description="Helical" evidence="1">
    <location>
        <begin position="175"/>
        <end position="195"/>
    </location>
</feature>
<evidence type="ECO:0000259" key="2">
    <source>
        <dbReference type="Pfam" id="PF09335"/>
    </source>
</evidence>
<dbReference type="Pfam" id="PF09335">
    <property type="entry name" value="VTT_dom"/>
    <property type="match status" value="1"/>
</dbReference>
<dbReference type="GO" id="GO:0005783">
    <property type="term" value="C:endoplasmic reticulum"/>
    <property type="evidence" value="ECO:0007669"/>
    <property type="project" value="TreeGrafter"/>
</dbReference>
<reference evidence="3" key="1">
    <citation type="submission" date="2022-03" db="EMBL/GenBank/DDBJ databases">
        <authorList>
            <person name="Martin C."/>
        </authorList>
    </citation>
    <scope>NUCLEOTIDE SEQUENCE</scope>
</reference>
<keyword evidence="1" id="KW-1133">Transmembrane helix</keyword>
<accession>A0A8S4NBT2</accession>
<sequence length="282" mass="31166">MLGRQSKFDRIFSETATQELQLEECPVALAEVGKQPNCFRISLTSSLVIAVVCVTLVICHEYVAQLLYWMESIYPAASCAIFLFLVIIVSFPMTWGYLLLNIASGYLYGPIYGLFLVSTSAVCGILVSDLIIRKCLSELVAANLKNESLLALLRVVEGHQGFKVVALARLTPIPFGLQNGVFAILLTIALMIFVVRKARQELKKITEEHQLKVHDDNKDNQFIPVTVDMQRNLPSKVQLSGELSSGSDETIHCSRVLTPVHLQKESPLGSVSFTYGKIGFNG</sequence>
<dbReference type="EMBL" id="CAIIXF020000003">
    <property type="protein sequence ID" value="CAH1778674.1"/>
    <property type="molecule type" value="Genomic_DNA"/>
</dbReference>
<dbReference type="InterPro" id="IPR053069">
    <property type="entry name" value="TVP38/TMEM64"/>
</dbReference>
<feature type="domain" description="VTT" evidence="2">
    <location>
        <begin position="99"/>
        <end position="184"/>
    </location>
</feature>
<keyword evidence="1" id="KW-0472">Membrane</keyword>
<feature type="transmembrane region" description="Helical" evidence="1">
    <location>
        <begin position="47"/>
        <end position="68"/>
    </location>
</feature>
<gene>
    <name evidence="3" type="ORF">OFUS_LOCUS5561</name>
</gene>
<evidence type="ECO:0000313" key="4">
    <source>
        <dbReference type="Proteomes" id="UP000749559"/>
    </source>
</evidence>
<keyword evidence="4" id="KW-1185">Reference proteome</keyword>